<dbReference type="PANTHER" id="PTHR43335">
    <property type="entry name" value="ABC TRANSPORTER, ATP-BINDING PROTEIN"/>
    <property type="match status" value="1"/>
</dbReference>
<dbReference type="InterPro" id="IPR003439">
    <property type="entry name" value="ABC_transporter-like_ATP-bd"/>
</dbReference>
<dbReference type="GO" id="GO:0016887">
    <property type="term" value="F:ATP hydrolysis activity"/>
    <property type="evidence" value="ECO:0007669"/>
    <property type="project" value="InterPro"/>
</dbReference>
<dbReference type="SUPFAM" id="SSF52540">
    <property type="entry name" value="P-loop containing nucleoside triphosphate hydrolases"/>
    <property type="match status" value="1"/>
</dbReference>
<dbReference type="Gene3D" id="3.40.50.300">
    <property type="entry name" value="P-loop containing nucleotide triphosphate hydrolases"/>
    <property type="match status" value="1"/>
</dbReference>
<organism evidence="6 7">
    <name type="scientific">Kitasatospora xanthocidica</name>
    <dbReference type="NCBI Taxonomy" id="83382"/>
    <lineage>
        <taxon>Bacteria</taxon>
        <taxon>Bacillati</taxon>
        <taxon>Actinomycetota</taxon>
        <taxon>Actinomycetes</taxon>
        <taxon>Kitasatosporales</taxon>
        <taxon>Streptomycetaceae</taxon>
        <taxon>Kitasatospora</taxon>
    </lineage>
</organism>
<dbReference type="PROSITE" id="PS00211">
    <property type="entry name" value="ABC_TRANSPORTER_1"/>
    <property type="match status" value="1"/>
</dbReference>
<keyword evidence="2" id="KW-0813">Transport</keyword>
<dbReference type="InterPro" id="IPR003593">
    <property type="entry name" value="AAA+_ATPase"/>
</dbReference>
<dbReference type="PANTHER" id="PTHR43335:SF4">
    <property type="entry name" value="ABC TRANSPORTER, ATP-BINDING PROTEIN"/>
    <property type="match status" value="1"/>
</dbReference>
<reference evidence="6 7" key="1">
    <citation type="submission" date="2018-08" db="EMBL/GenBank/DDBJ databases">
        <title>Diversity &amp; Physiological Properties of Lignin-Decomposing Actinobacteria from Soil.</title>
        <authorList>
            <person name="Roh S.G."/>
            <person name="Kim S.B."/>
        </authorList>
    </citation>
    <scope>NUCLEOTIDE SEQUENCE [LARGE SCALE GENOMIC DNA]</scope>
    <source>
        <strain evidence="6 7">MMS17-GH009</strain>
    </source>
</reference>
<gene>
    <name evidence="6" type="ORF">DR950_17160</name>
</gene>
<dbReference type="SMART" id="SM00382">
    <property type="entry name" value="AAA"/>
    <property type="match status" value="1"/>
</dbReference>
<evidence type="ECO:0000256" key="2">
    <source>
        <dbReference type="ARBA" id="ARBA00022448"/>
    </source>
</evidence>
<dbReference type="InterPro" id="IPR017871">
    <property type="entry name" value="ABC_transporter-like_CS"/>
</dbReference>
<comment type="caution">
    <text evidence="6">The sequence shown here is derived from an EMBL/GenBank/DDBJ whole genome shotgun (WGS) entry which is preliminary data.</text>
</comment>
<name>A0A372ZV28_9ACTN</name>
<keyword evidence="4 6" id="KW-0067">ATP-binding</keyword>
<protein>
    <submittedName>
        <fullName evidence="6">ATP-binding cassette domain-containing protein</fullName>
    </submittedName>
</protein>
<evidence type="ECO:0000256" key="4">
    <source>
        <dbReference type="ARBA" id="ARBA00022840"/>
    </source>
</evidence>
<accession>A0A372ZV28</accession>
<dbReference type="Proteomes" id="UP000263377">
    <property type="component" value="Unassembled WGS sequence"/>
</dbReference>
<dbReference type="Pfam" id="PF00005">
    <property type="entry name" value="ABC_tran"/>
    <property type="match status" value="1"/>
</dbReference>
<dbReference type="PROSITE" id="PS50893">
    <property type="entry name" value="ABC_TRANSPORTER_2"/>
    <property type="match status" value="1"/>
</dbReference>
<keyword evidence="3" id="KW-0547">Nucleotide-binding</keyword>
<evidence type="ECO:0000259" key="5">
    <source>
        <dbReference type="PROSITE" id="PS50893"/>
    </source>
</evidence>
<feature type="domain" description="ABC transporter" evidence="5">
    <location>
        <begin position="2"/>
        <end position="227"/>
    </location>
</feature>
<sequence>MITTTNLTKRYGNSVALDGLSVEVKPGRVTGFLGPNGAGKSTTLRLVLGLDTPTAGSAVIDGRPYRELRRPLHRVGALLDAGAVPGALSGYHHLAALARSNGIGRARVHAVLEEVGLASAARKRTAGYSLGMKQRLGIAAALLGDPPVLIFDEPVNGLDPEGIRWIRMLFRRLAADGRTVLVSSHVMSEMENTADHLIVIGRGRLIADTGMADFIRQGSSGSSVTVRTPQGADLEAALAAAGARTRVLADGAIEVLGLPAPRIGDLALARQIAIHELTPRSASLEEAFMDLASAEAEHTSHPAAGAEQDN</sequence>
<dbReference type="EMBL" id="QVIG01000001">
    <property type="protein sequence ID" value="RGD59282.1"/>
    <property type="molecule type" value="Genomic_DNA"/>
</dbReference>
<dbReference type="GO" id="GO:0005524">
    <property type="term" value="F:ATP binding"/>
    <property type="evidence" value="ECO:0007669"/>
    <property type="project" value="UniProtKB-KW"/>
</dbReference>
<dbReference type="RefSeq" id="WP_117487520.1">
    <property type="nucleotide sequence ID" value="NZ_QVIG01000001.1"/>
</dbReference>
<evidence type="ECO:0000313" key="6">
    <source>
        <dbReference type="EMBL" id="RGD59282.1"/>
    </source>
</evidence>
<keyword evidence="7" id="KW-1185">Reference proteome</keyword>
<comment type="similarity">
    <text evidence="1">Belongs to the ABC transporter superfamily.</text>
</comment>
<dbReference type="AlphaFoldDB" id="A0A372ZV28"/>
<proteinExistence type="inferred from homology"/>
<evidence type="ECO:0000313" key="7">
    <source>
        <dbReference type="Proteomes" id="UP000263377"/>
    </source>
</evidence>
<evidence type="ECO:0000256" key="1">
    <source>
        <dbReference type="ARBA" id="ARBA00005417"/>
    </source>
</evidence>
<dbReference type="InterPro" id="IPR027417">
    <property type="entry name" value="P-loop_NTPase"/>
</dbReference>
<evidence type="ECO:0000256" key="3">
    <source>
        <dbReference type="ARBA" id="ARBA00022741"/>
    </source>
</evidence>